<name>A0A5N4WB28_9GAMM</name>
<dbReference type="GO" id="GO:0016874">
    <property type="term" value="F:ligase activity"/>
    <property type="evidence" value="ECO:0007669"/>
    <property type="project" value="UniProtKB-KW"/>
</dbReference>
<feature type="transmembrane region" description="Helical" evidence="1">
    <location>
        <begin position="20"/>
        <end position="37"/>
    </location>
</feature>
<feature type="transmembrane region" description="Helical" evidence="1">
    <location>
        <begin position="226"/>
        <end position="252"/>
    </location>
</feature>
<keyword evidence="1" id="KW-0472">Membrane</keyword>
<dbReference type="AlphaFoldDB" id="A0A5N4WB28"/>
<feature type="transmembrane region" description="Helical" evidence="1">
    <location>
        <begin position="120"/>
        <end position="147"/>
    </location>
</feature>
<feature type="transmembrane region" description="Helical" evidence="1">
    <location>
        <begin position="264"/>
        <end position="293"/>
    </location>
</feature>
<sequence>MFFILYLMFVSVMGKTDIGMVLNAVISIFVFPIFYFFCRNLKSLKPFIYFLNISFVYYFAEMIYRISFPIYKFNPSGIDDEWFYPYKLNSFIFGDSNFVALHLFCLLFISIILRLKIHAILFFILIFLTFSRSAILGAILAFLYYLVNSSRYTVLIKPFFYLTTFLIFLYCILNISLITDGSFLSKLYILDSAIYYAENNFTLYQYLFGNGLSQTFDAIGIGAHNILVILLFETGIIGTIVYLTYIFTFFLFKVSNKSCKSNLFVFLGLFFLMGFSLGLYLFPIMVLTIAVILSNMEGKNDQ</sequence>
<evidence type="ECO:0000256" key="1">
    <source>
        <dbReference type="SAM" id="Phobius"/>
    </source>
</evidence>
<keyword evidence="2" id="KW-0436">Ligase</keyword>
<feature type="transmembrane region" description="Helical" evidence="1">
    <location>
        <begin position="159"/>
        <end position="178"/>
    </location>
</feature>
<keyword evidence="1" id="KW-0812">Transmembrane</keyword>
<accession>A0A5N4WB28</accession>
<evidence type="ECO:0000313" key="2">
    <source>
        <dbReference type="EMBL" id="KAB1852769.1"/>
    </source>
</evidence>
<keyword evidence="1" id="KW-1133">Transmembrane helix</keyword>
<evidence type="ECO:0000313" key="3">
    <source>
        <dbReference type="Proteomes" id="UP000325788"/>
    </source>
</evidence>
<dbReference type="EMBL" id="VXLD01000012">
    <property type="protein sequence ID" value="KAB1852769.1"/>
    <property type="molecule type" value="Genomic_DNA"/>
</dbReference>
<reference evidence="2 3" key="1">
    <citation type="submission" date="2019-09" db="EMBL/GenBank/DDBJ databases">
        <title>Draft genome sequence of Acinetobacter tandoii W4-4-4 isolated from environmental water sample.</title>
        <authorList>
            <person name="Wee S.K."/>
            <person name="Yan B."/>
            <person name="Mustaffa S.B."/>
            <person name="Yap E.P.H."/>
        </authorList>
    </citation>
    <scope>NUCLEOTIDE SEQUENCE [LARGE SCALE GENOMIC DNA]</scope>
    <source>
        <strain evidence="2 3">W4-4-4</strain>
    </source>
</reference>
<proteinExistence type="predicted"/>
<protein>
    <submittedName>
        <fullName evidence="2">O-antigen ligase domain-containing protein</fullName>
    </submittedName>
</protein>
<dbReference type="Proteomes" id="UP000325788">
    <property type="component" value="Unassembled WGS sequence"/>
</dbReference>
<organism evidence="2 3">
    <name type="scientific">Acinetobacter tandoii</name>
    <dbReference type="NCBI Taxonomy" id="202954"/>
    <lineage>
        <taxon>Bacteria</taxon>
        <taxon>Pseudomonadati</taxon>
        <taxon>Pseudomonadota</taxon>
        <taxon>Gammaproteobacteria</taxon>
        <taxon>Moraxellales</taxon>
        <taxon>Moraxellaceae</taxon>
        <taxon>Acinetobacter</taxon>
    </lineage>
</organism>
<comment type="caution">
    <text evidence="2">The sequence shown here is derived from an EMBL/GenBank/DDBJ whole genome shotgun (WGS) entry which is preliminary data.</text>
</comment>
<feature type="transmembrane region" description="Helical" evidence="1">
    <location>
        <begin position="49"/>
        <end position="71"/>
    </location>
</feature>
<gene>
    <name evidence="2" type="ORF">F4W09_14100</name>
</gene>
<feature type="transmembrane region" description="Helical" evidence="1">
    <location>
        <begin position="91"/>
        <end position="113"/>
    </location>
</feature>